<evidence type="ECO:0000313" key="3">
    <source>
        <dbReference type="Proteomes" id="UP000257136"/>
    </source>
</evidence>
<gene>
    <name evidence="2" type="ORF">C8P67_101107</name>
</gene>
<dbReference type="Proteomes" id="UP000257136">
    <property type="component" value="Unassembled WGS sequence"/>
</dbReference>
<sequence>MHNKNLHKLYHELYNESSQKILNNEYSIDLNIDNPLDKRFGMTLVIKPEIETQKRIQNFLTELKSLEPEQYYYSNPDLHVTTLSIISCYEGFSLADINVNEYAEIISKSLESITEFEIEFKGITASDSAIMVQGFPKTETLNQIRENLRGNFGKSSLQKSIDKRYPLTTAHITVLRFREKLNDVNQFMNCIEKYRDYDFGTSKISTLDLVYNDWYQREEIVQKLAEFKI</sequence>
<organism evidence="2 3">
    <name type="scientific">Flavobacterium aquicola</name>
    <dbReference type="NCBI Taxonomy" id="1682742"/>
    <lineage>
        <taxon>Bacteria</taxon>
        <taxon>Pseudomonadati</taxon>
        <taxon>Bacteroidota</taxon>
        <taxon>Flavobacteriia</taxon>
        <taxon>Flavobacteriales</taxon>
        <taxon>Flavobacteriaceae</taxon>
        <taxon>Flavobacterium</taxon>
    </lineage>
</organism>
<dbReference type="RefSeq" id="WP_115809284.1">
    <property type="nucleotide sequence ID" value="NZ_QUNI01000001.1"/>
</dbReference>
<evidence type="ECO:0000313" key="2">
    <source>
        <dbReference type="EMBL" id="REH01628.1"/>
    </source>
</evidence>
<dbReference type="Gene3D" id="3.90.1140.10">
    <property type="entry name" value="Cyclic phosphodiesterase"/>
    <property type="match status" value="1"/>
</dbReference>
<evidence type="ECO:0000259" key="1">
    <source>
        <dbReference type="Pfam" id="PF10469"/>
    </source>
</evidence>
<feature type="domain" description="A-kinase anchor protein 7-like phosphoesterase" evidence="1">
    <location>
        <begin position="57"/>
        <end position="210"/>
    </location>
</feature>
<comment type="caution">
    <text evidence="2">The sequence shown here is derived from an EMBL/GenBank/DDBJ whole genome shotgun (WGS) entry which is preliminary data.</text>
</comment>
<dbReference type="InterPro" id="IPR019510">
    <property type="entry name" value="AKAP7-like_phosphoesterase"/>
</dbReference>
<dbReference type="Pfam" id="PF10469">
    <property type="entry name" value="AKAP7_NLS"/>
    <property type="match status" value="1"/>
</dbReference>
<dbReference type="EMBL" id="QUNI01000001">
    <property type="protein sequence ID" value="REH01628.1"/>
    <property type="molecule type" value="Genomic_DNA"/>
</dbReference>
<dbReference type="AlphaFoldDB" id="A0A3E0ETY6"/>
<name>A0A3E0ETY6_9FLAO</name>
<proteinExistence type="predicted"/>
<reference evidence="2 3" key="1">
    <citation type="submission" date="2018-08" db="EMBL/GenBank/DDBJ databases">
        <title>Genomic Encyclopedia of Archaeal and Bacterial Type Strains, Phase II (KMG-II): from individual species to whole genera.</title>
        <authorList>
            <person name="Goeker M."/>
        </authorList>
    </citation>
    <scope>NUCLEOTIDE SEQUENCE [LARGE SCALE GENOMIC DNA]</scope>
    <source>
        <strain evidence="2 3">DSM 100880</strain>
    </source>
</reference>
<keyword evidence="3" id="KW-1185">Reference proteome</keyword>
<dbReference type="SUPFAM" id="SSF55144">
    <property type="entry name" value="LigT-like"/>
    <property type="match status" value="1"/>
</dbReference>
<dbReference type="OrthoDB" id="2326088at2"/>
<dbReference type="InterPro" id="IPR009097">
    <property type="entry name" value="Cyclic_Pdiesterase"/>
</dbReference>
<protein>
    <recommendedName>
        <fullName evidence="1">A-kinase anchor protein 7-like phosphoesterase domain-containing protein</fullName>
    </recommendedName>
</protein>
<accession>A0A3E0ETY6</accession>